<dbReference type="PANTHER" id="PTHR45453">
    <property type="entry name" value="PHOSPHATE REGULON SENSOR PROTEIN PHOR"/>
    <property type="match status" value="1"/>
</dbReference>
<dbReference type="AlphaFoldDB" id="A0A6I3SIJ6"/>
<dbReference type="EMBL" id="WNKU01000005">
    <property type="protein sequence ID" value="MTV48626.1"/>
    <property type="molecule type" value="Genomic_DNA"/>
</dbReference>
<dbReference type="PANTHER" id="PTHR45453:SF1">
    <property type="entry name" value="PHOSPHATE REGULON SENSOR PROTEIN PHOR"/>
    <property type="match status" value="1"/>
</dbReference>
<keyword evidence="6" id="KW-0418">Kinase</keyword>
<dbReference type="InterPro" id="IPR003661">
    <property type="entry name" value="HisK_dim/P_dom"/>
</dbReference>
<evidence type="ECO:0000256" key="8">
    <source>
        <dbReference type="SAM" id="Phobius"/>
    </source>
</evidence>
<keyword evidence="4" id="KW-0597">Phosphoprotein</keyword>
<dbReference type="Gene3D" id="6.10.340.10">
    <property type="match status" value="1"/>
</dbReference>
<evidence type="ECO:0000256" key="2">
    <source>
        <dbReference type="ARBA" id="ARBA00004370"/>
    </source>
</evidence>
<dbReference type="Pfam" id="PF00512">
    <property type="entry name" value="HisKA"/>
    <property type="match status" value="1"/>
</dbReference>
<dbReference type="SMART" id="SM00387">
    <property type="entry name" value="HATPase_c"/>
    <property type="match status" value="1"/>
</dbReference>
<proteinExistence type="predicted"/>
<dbReference type="Proteomes" id="UP000430670">
    <property type="component" value="Unassembled WGS sequence"/>
</dbReference>
<dbReference type="FunFam" id="3.30.565.10:FF:000006">
    <property type="entry name" value="Sensor histidine kinase WalK"/>
    <property type="match status" value="1"/>
</dbReference>
<sequence length="451" mass="49819">MRLQTKLGLAFTGVAVAAIIVAVLISNWSVQRNFEHYVHQRHYAYYQQIANNLIAEYTQTGAISKGSLTFYGHQVMMEGYQLRLESPTGELFWESPVPMSHGQSTEKTTWNYHSTSLYAGNDYLGTLYLLYPEAELTLTDQEMTFMGQLNETFWLATSATGLLAFFISMIVGRYLVVPLIQMRQVALQLRSGNLSSQVTIDRKDEIGDLGLAMNHLAESLRHQEALRKTLTADVAHELRTPISTLQGYLEAFRDGVWSPTADLLDACYQETLRLKNLVSDLESLATAEVGLTYDFQPLDFGRLVKGICESLRPKIADKGLLFTVVSADSLIVNGDERRLTQLVVNLIENAIKYNRPRGSIQVTLSREDSAEGLGLARLSVSDTGTGIDPADIPFVFERFYRGDKSRTRLKGGSGIGLALVKAIAIAHGGDVSISDTSSRGTTVVFSLPLSS</sequence>
<dbReference type="SUPFAM" id="SSF55874">
    <property type="entry name" value="ATPase domain of HSP90 chaperone/DNA topoisomerase II/histidine kinase"/>
    <property type="match status" value="1"/>
</dbReference>
<dbReference type="RefSeq" id="WP_155475730.1">
    <property type="nucleotide sequence ID" value="NZ_WNKU01000005.1"/>
</dbReference>
<comment type="caution">
    <text evidence="11">The sequence shown here is derived from an EMBL/GenBank/DDBJ whole genome shotgun (WGS) entry which is preliminary data.</text>
</comment>
<keyword evidence="5" id="KW-0808">Transferase</keyword>
<keyword evidence="7" id="KW-0902">Two-component regulatory system</keyword>
<evidence type="ECO:0000259" key="9">
    <source>
        <dbReference type="PROSITE" id="PS50109"/>
    </source>
</evidence>
<dbReference type="PRINTS" id="PR00344">
    <property type="entry name" value="BCTRLSENSOR"/>
</dbReference>
<dbReference type="CDD" id="cd00082">
    <property type="entry name" value="HisKA"/>
    <property type="match status" value="1"/>
</dbReference>
<dbReference type="InterPro" id="IPR005467">
    <property type="entry name" value="His_kinase_dom"/>
</dbReference>
<evidence type="ECO:0000256" key="4">
    <source>
        <dbReference type="ARBA" id="ARBA00022553"/>
    </source>
</evidence>
<feature type="transmembrane region" description="Helical" evidence="8">
    <location>
        <begin position="153"/>
        <end position="176"/>
    </location>
</feature>
<dbReference type="EC" id="2.7.13.3" evidence="3"/>
<dbReference type="SMART" id="SM00388">
    <property type="entry name" value="HisKA"/>
    <property type="match status" value="1"/>
</dbReference>
<dbReference type="PROSITE" id="PS50885">
    <property type="entry name" value="HAMP"/>
    <property type="match status" value="1"/>
</dbReference>
<feature type="transmembrane region" description="Helical" evidence="8">
    <location>
        <begin position="7"/>
        <end position="28"/>
    </location>
</feature>
<organism evidence="11 12">
    <name type="scientific">Heliobacterium mobile</name>
    <name type="common">Heliobacillus mobilis</name>
    <dbReference type="NCBI Taxonomy" id="28064"/>
    <lineage>
        <taxon>Bacteria</taxon>
        <taxon>Bacillati</taxon>
        <taxon>Bacillota</taxon>
        <taxon>Clostridia</taxon>
        <taxon>Eubacteriales</taxon>
        <taxon>Heliobacteriaceae</taxon>
        <taxon>Heliobacterium</taxon>
    </lineage>
</organism>
<evidence type="ECO:0000256" key="7">
    <source>
        <dbReference type="ARBA" id="ARBA00023012"/>
    </source>
</evidence>
<evidence type="ECO:0000256" key="6">
    <source>
        <dbReference type="ARBA" id="ARBA00022777"/>
    </source>
</evidence>
<dbReference type="PROSITE" id="PS50109">
    <property type="entry name" value="HIS_KIN"/>
    <property type="match status" value="1"/>
</dbReference>
<dbReference type="InterPro" id="IPR003660">
    <property type="entry name" value="HAMP_dom"/>
</dbReference>
<dbReference type="SUPFAM" id="SSF47384">
    <property type="entry name" value="Homodimeric domain of signal transducing histidine kinase"/>
    <property type="match status" value="1"/>
</dbReference>
<dbReference type="InterPro" id="IPR036097">
    <property type="entry name" value="HisK_dim/P_sf"/>
</dbReference>
<dbReference type="Pfam" id="PF02518">
    <property type="entry name" value="HATPase_c"/>
    <property type="match status" value="1"/>
</dbReference>
<evidence type="ECO:0000256" key="5">
    <source>
        <dbReference type="ARBA" id="ARBA00022679"/>
    </source>
</evidence>
<dbReference type="InterPro" id="IPR036890">
    <property type="entry name" value="HATPase_C_sf"/>
</dbReference>
<protein>
    <recommendedName>
        <fullName evidence="3">histidine kinase</fullName>
        <ecNumber evidence="3">2.7.13.3</ecNumber>
    </recommendedName>
</protein>
<evidence type="ECO:0000256" key="1">
    <source>
        <dbReference type="ARBA" id="ARBA00000085"/>
    </source>
</evidence>
<dbReference type="GO" id="GO:0004721">
    <property type="term" value="F:phosphoprotein phosphatase activity"/>
    <property type="evidence" value="ECO:0007669"/>
    <property type="project" value="TreeGrafter"/>
</dbReference>
<name>A0A6I3SIJ6_HELMO</name>
<evidence type="ECO:0000313" key="12">
    <source>
        <dbReference type="Proteomes" id="UP000430670"/>
    </source>
</evidence>
<gene>
    <name evidence="11" type="ORF">GJ688_06485</name>
</gene>
<dbReference type="InterPro" id="IPR050351">
    <property type="entry name" value="BphY/WalK/GraS-like"/>
</dbReference>
<keyword evidence="8" id="KW-0812">Transmembrane</keyword>
<dbReference type="InterPro" id="IPR004358">
    <property type="entry name" value="Sig_transdc_His_kin-like_C"/>
</dbReference>
<dbReference type="Gene3D" id="1.10.287.130">
    <property type="match status" value="1"/>
</dbReference>
<keyword evidence="8" id="KW-1133">Transmembrane helix</keyword>
<dbReference type="OrthoDB" id="9813151at2"/>
<reference evidence="11 12" key="1">
    <citation type="submission" date="2019-11" db="EMBL/GenBank/DDBJ databases">
        <title>Whole-genome sequence of a the green, strictly anaerobic photosynthetic bacterium Heliobacillus mobilis DSM 6151.</title>
        <authorList>
            <person name="Kyndt J.A."/>
            <person name="Meyer T.E."/>
        </authorList>
    </citation>
    <scope>NUCLEOTIDE SEQUENCE [LARGE SCALE GENOMIC DNA]</scope>
    <source>
        <strain evidence="11 12">DSM 6151</strain>
    </source>
</reference>
<evidence type="ECO:0000256" key="3">
    <source>
        <dbReference type="ARBA" id="ARBA00012438"/>
    </source>
</evidence>
<feature type="domain" description="HAMP" evidence="10">
    <location>
        <begin position="173"/>
        <end position="225"/>
    </location>
</feature>
<keyword evidence="8" id="KW-0472">Membrane</keyword>
<evidence type="ECO:0000259" key="10">
    <source>
        <dbReference type="PROSITE" id="PS50885"/>
    </source>
</evidence>
<comment type="catalytic activity">
    <reaction evidence="1">
        <text>ATP + protein L-histidine = ADP + protein N-phospho-L-histidine.</text>
        <dbReference type="EC" id="2.7.13.3"/>
    </reaction>
</comment>
<dbReference type="CDD" id="cd00075">
    <property type="entry name" value="HATPase"/>
    <property type="match status" value="1"/>
</dbReference>
<dbReference type="GO" id="GO:0005886">
    <property type="term" value="C:plasma membrane"/>
    <property type="evidence" value="ECO:0007669"/>
    <property type="project" value="TreeGrafter"/>
</dbReference>
<dbReference type="SUPFAM" id="SSF158472">
    <property type="entry name" value="HAMP domain-like"/>
    <property type="match status" value="1"/>
</dbReference>
<dbReference type="Gene3D" id="3.30.565.10">
    <property type="entry name" value="Histidine kinase-like ATPase, C-terminal domain"/>
    <property type="match status" value="1"/>
</dbReference>
<dbReference type="InterPro" id="IPR003594">
    <property type="entry name" value="HATPase_dom"/>
</dbReference>
<dbReference type="Pfam" id="PF00672">
    <property type="entry name" value="HAMP"/>
    <property type="match status" value="1"/>
</dbReference>
<dbReference type="GO" id="GO:0000155">
    <property type="term" value="F:phosphorelay sensor kinase activity"/>
    <property type="evidence" value="ECO:0007669"/>
    <property type="project" value="InterPro"/>
</dbReference>
<keyword evidence="12" id="KW-1185">Reference proteome</keyword>
<feature type="domain" description="Histidine kinase" evidence="9">
    <location>
        <begin position="233"/>
        <end position="451"/>
    </location>
</feature>
<dbReference type="CDD" id="cd06225">
    <property type="entry name" value="HAMP"/>
    <property type="match status" value="1"/>
</dbReference>
<dbReference type="SMART" id="SM00304">
    <property type="entry name" value="HAMP"/>
    <property type="match status" value="1"/>
</dbReference>
<dbReference type="GO" id="GO:0016036">
    <property type="term" value="P:cellular response to phosphate starvation"/>
    <property type="evidence" value="ECO:0007669"/>
    <property type="project" value="TreeGrafter"/>
</dbReference>
<evidence type="ECO:0000313" key="11">
    <source>
        <dbReference type="EMBL" id="MTV48626.1"/>
    </source>
</evidence>
<comment type="subcellular location">
    <subcellularLocation>
        <location evidence="2">Membrane</location>
    </subcellularLocation>
</comment>
<accession>A0A6I3SIJ6</accession>